<dbReference type="Gene3D" id="3.40.50.720">
    <property type="entry name" value="NAD(P)-binding Rossmann-like Domain"/>
    <property type="match status" value="1"/>
</dbReference>
<dbReference type="HAMAP" id="MF_00222">
    <property type="entry name" value="Shikimate_DH_AroE"/>
    <property type="match status" value="1"/>
</dbReference>
<keyword evidence="4" id="KW-1185">Reference proteome</keyword>
<dbReference type="InterPro" id="IPR046346">
    <property type="entry name" value="Aminoacid_DH-like_N_sf"/>
</dbReference>
<dbReference type="InterPro" id="IPR013708">
    <property type="entry name" value="Shikimate_DH-bd_N"/>
</dbReference>
<reference evidence="3 4" key="1">
    <citation type="submission" date="2024-08" db="EMBL/GenBank/DDBJ databases">
        <title>Insights into the chromosomal genome structure of Flemingia macrophylla.</title>
        <authorList>
            <person name="Ding Y."/>
            <person name="Zhao Y."/>
            <person name="Bi W."/>
            <person name="Wu M."/>
            <person name="Zhao G."/>
            <person name="Gong Y."/>
            <person name="Li W."/>
            <person name="Zhang P."/>
        </authorList>
    </citation>
    <scope>NUCLEOTIDE SEQUENCE [LARGE SCALE GENOMIC DNA]</scope>
    <source>
        <strain evidence="3">DYQJB</strain>
        <tissue evidence="3">Leaf</tissue>
    </source>
</reference>
<dbReference type="SUPFAM" id="SSF51569">
    <property type="entry name" value="Aldolase"/>
    <property type="match status" value="1"/>
</dbReference>
<dbReference type="InterPro" id="IPR001381">
    <property type="entry name" value="DHquinase_I"/>
</dbReference>
<dbReference type="Pfam" id="PF01488">
    <property type="entry name" value="Shikimate_DH"/>
    <property type="match status" value="1"/>
</dbReference>
<proteinExistence type="inferred from homology"/>
<sequence>MEGLELESLNSWRGGGEVGNNATLLCTPLVGTTLPQMLIQMRRANEIGADMVEIRLDYLRSFNPTHDLQTLIKESPLPTIITYRPTWQGGKYEGDETKRQDVLRLAMDLGADYVDVELQVANDFNSSICKKKPHNFKVIVSSHNFHDTPSSEAIGNLVAMMQATGCDIAKIVTTALDITDCAHIFQIMVHSQIPTIGIAMGERGLISRLLSPKFGGYLTYGALEEDAISAPGQMTVKNMLELYNFRLIKPDTKVYGLVGKPVGHSKSPLLYNAAFKSVGLDAIYMPFLVDDVEKFFNTYSSPDFASGCSCTLPHKEVALKCMDEVDPIAKKIGAINNIVRRPDGKLVAFNTDYVGAITAIEDGLRVLDGAVSVDGSPLAGKMFVVLGAGGAGKSLAYGAAQKGARVVVANRTLDRAKELADKVGGKALTLNELENFHPEERMVLANTTSVGMKPNIDQTPVPKHVLVHYCLVFDAVYTPKDTRLLRDAKQTGAAIVYGTEMMIRQAFEQYTNFTSLPAPEDMFRQLMENHA</sequence>
<dbReference type="InterPro" id="IPR006151">
    <property type="entry name" value="Shikm_DH/Glu-tRNA_Rdtase"/>
</dbReference>
<name>A0ABD1NCA8_9FABA</name>
<organism evidence="3 4">
    <name type="scientific">Flemingia macrophylla</name>
    <dbReference type="NCBI Taxonomy" id="520843"/>
    <lineage>
        <taxon>Eukaryota</taxon>
        <taxon>Viridiplantae</taxon>
        <taxon>Streptophyta</taxon>
        <taxon>Embryophyta</taxon>
        <taxon>Tracheophyta</taxon>
        <taxon>Spermatophyta</taxon>
        <taxon>Magnoliopsida</taxon>
        <taxon>eudicotyledons</taxon>
        <taxon>Gunneridae</taxon>
        <taxon>Pentapetalae</taxon>
        <taxon>rosids</taxon>
        <taxon>fabids</taxon>
        <taxon>Fabales</taxon>
        <taxon>Fabaceae</taxon>
        <taxon>Papilionoideae</taxon>
        <taxon>50 kb inversion clade</taxon>
        <taxon>NPAAA clade</taxon>
        <taxon>indigoferoid/millettioid clade</taxon>
        <taxon>Phaseoleae</taxon>
        <taxon>Flemingia</taxon>
    </lineage>
</organism>
<evidence type="ECO:0000259" key="2">
    <source>
        <dbReference type="Pfam" id="PF08501"/>
    </source>
</evidence>
<feature type="domain" description="Quinate/shikimate 5-dehydrogenase/glutamyl-tRNA reductase" evidence="1">
    <location>
        <begin position="378"/>
        <end position="449"/>
    </location>
</feature>
<dbReference type="InterPro" id="IPR036291">
    <property type="entry name" value="NAD(P)-bd_dom_sf"/>
</dbReference>
<dbReference type="NCBIfam" id="TIGR01093">
    <property type="entry name" value="aroD"/>
    <property type="match status" value="1"/>
</dbReference>
<evidence type="ECO:0008006" key="5">
    <source>
        <dbReference type="Google" id="ProtNLM"/>
    </source>
</evidence>
<feature type="domain" description="Shikimate dehydrogenase substrate binding N-terminal" evidence="2">
    <location>
        <begin position="257"/>
        <end position="338"/>
    </location>
</feature>
<evidence type="ECO:0000259" key="1">
    <source>
        <dbReference type="Pfam" id="PF01488"/>
    </source>
</evidence>
<protein>
    <recommendedName>
        <fullName evidence="5">Shikimate dehydrogenase</fullName>
    </recommendedName>
</protein>
<dbReference type="Pfam" id="PF01487">
    <property type="entry name" value="DHquinase_I"/>
    <property type="match status" value="1"/>
</dbReference>
<evidence type="ECO:0000313" key="3">
    <source>
        <dbReference type="EMBL" id="KAL2345741.1"/>
    </source>
</evidence>
<dbReference type="FunFam" id="3.40.50.720:FF:000172">
    <property type="entry name" value="Bifunctional 3-dehydroquinate dehydratase/shikimate dehydrogenase, chloroplastic"/>
    <property type="match status" value="1"/>
</dbReference>
<dbReference type="CDD" id="cd00502">
    <property type="entry name" value="DHQase_I"/>
    <property type="match status" value="1"/>
</dbReference>
<dbReference type="CDD" id="cd01065">
    <property type="entry name" value="NAD_bind_Shikimate_DH"/>
    <property type="match status" value="1"/>
</dbReference>
<dbReference type="Proteomes" id="UP001603857">
    <property type="component" value="Unassembled WGS sequence"/>
</dbReference>
<dbReference type="Gene3D" id="3.40.50.10860">
    <property type="entry name" value="Leucine Dehydrogenase, chain A, domain 1"/>
    <property type="match status" value="1"/>
</dbReference>
<dbReference type="Gene3D" id="3.20.20.70">
    <property type="entry name" value="Aldolase class I"/>
    <property type="match status" value="1"/>
</dbReference>
<comment type="caution">
    <text evidence="3">The sequence shown here is derived from an EMBL/GenBank/DDBJ whole genome shotgun (WGS) entry which is preliminary data.</text>
</comment>
<evidence type="ECO:0000313" key="4">
    <source>
        <dbReference type="Proteomes" id="UP001603857"/>
    </source>
</evidence>
<dbReference type="Pfam" id="PF08501">
    <property type="entry name" value="Shikimate_dh_N"/>
    <property type="match status" value="1"/>
</dbReference>
<dbReference type="FunFam" id="3.20.20.70:FF:000142">
    <property type="entry name" value="bifunctional 3-dehydroquinate dehydratase/shikimate dehydrogenase, chloroplastic"/>
    <property type="match status" value="1"/>
</dbReference>
<dbReference type="PANTHER" id="PTHR21089">
    <property type="entry name" value="SHIKIMATE DEHYDROGENASE"/>
    <property type="match status" value="1"/>
</dbReference>
<accession>A0ABD1NCA8</accession>
<dbReference type="InterPro" id="IPR013785">
    <property type="entry name" value="Aldolase_TIM"/>
</dbReference>
<dbReference type="EMBL" id="JBGMDY010000002">
    <property type="protein sequence ID" value="KAL2345741.1"/>
    <property type="molecule type" value="Genomic_DNA"/>
</dbReference>
<dbReference type="AlphaFoldDB" id="A0ABD1NCA8"/>
<dbReference type="InterPro" id="IPR022893">
    <property type="entry name" value="Shikimate_DH_fam"/>
</dbReference>
<dbReference type="SUPFAM" id="SSF53223">
    <property type="entry name" value="Aminoacid dehydrogenase-like, N-terminal domain"/>
    <property type="match status" value="1"/>
</dbReference>
<dbReference type="HAMAP" id="MF_00214">
    <property type="entry name" value="AroD"/>
    <property type="match status" value="1"/>
</dbReference>
<gene>
    <name evidence="3" type="ORF">Fmac_007026</name>
</gene>
<dbReference type="PANTHER" id="PTHR21089:SF29">
    <property type="entry name" value="SHIKIMATE DEHYDROGENASE (NADP(+))"/>
    <property type="match status" value="1"/>
</dbReference>
<dbReference type="SUPFAM" id="SSF51735">
    <property type="entry name" value="NAD(P)-binding Rossmann-fold domains"/>
    <property type="match status" value="1"/>
</dbReference>